<dbReference type="PROSITE" id="PS50935">
    <property type="entry name" value="SSB"/>
    <property type="match status" value="1"/>
</dbReference>
<name>A0AAN4C9F0_PROMI</name>
<evidence type="ECO:0000313" key="5">
    <source>
        <dbReference type="EMBL" id="EKW9777772.1"/>
    </source>
</evidence>
<dbReference type="Pfam" id="PF00436">
    <property type="entry name" value="SSB"/>
    <property type="match status" value="1"/>
</dbReference>
<dbReference type="Gene3D" id="2.40.50.140">
    <property type="entry name" value="Nucleic acid-binding proteins"/>
    <property type="match status" value="1"/>
</dbReference>
<dbReference type="NCBIfam" id="TIGR00621">
    <property type="entry name" value="ssb"/>
    <property type="match status" value="1"/>
</dbReference>
<evidence type="ECO:0000256" key="2">
    <source>
        <dbReference type="PIRNR" id="PIRNR002070"/>
    </source>
</evidence>
<comment type="caution">
    <text evidence="5">The sequence shown here is derived from an EMBL/GenBank/DDBJ whole genome shotgun (WGS) entry which is preliminary data.</text>
</comment>
<dbReference type="PANTHER" id="PTHR10302:SF0">
    <property type="entry name" value="SINGLE-STRANDED DNA-BINDING PROTEIN, MITOCHONDRIAL"/>
    <property type="match status" value="1"/>
</dbReference>
<dbReference type="GO" id="GO:0009295">
    <property type="term" value="C:nucleoid"/>
    <property type="evidence" value="ECO:0007669"/>
    <property type="project" value="TreeGrafter"/>
</dbReference>
<evidence type="ECO:0000313" key="6">
    <source>
        <dbReference type="Proteomes" id="UP001171165"/>
    </source>
</evidence>
<sequence>MAINTITASGNLGKDCEQRWTPNGKAVASFSLPVKQGYGEHEKISWVICKMFGPKAEKLPPHLTKGIKVTVTGEFVMDEWTSQNGEKKSAPVIIVDQLDFGGNGGNQAGSQKPQQNQGWGQPQQPQAPKQASSNQTPQSEPPQDWDDPIPFAPIGLPYPRHAIYVI</sequence>
<evidence type="ECO:0000256" key="1">
    <source>
        <dbReference type="ARBA" id="ARBA00023125"/>
    </source>
</evidence>
<keyword evidence="1 2" id="KW-0238">DNA-binding</keyword>
<dbReference type="PIRSF" id="PIRSF002070">
    <property type="entry name" value="SSB"/>
    <property type="match status" value="1"/>
</dbReference>
<gene>
    <name evidence="5" type="primary">ssb</name>
    <name evidence="5" type="ORF">PW210_003646</name>
</gene>
<dbReference type="AlphaFoldDB" id="A0AAN4C9F0"/>
<reference evidence="5" key="1">
    <citation type="submission" date="2023-06" db="EMBL/GenBank/DDBJ databases">
        <authorList>
            <consortium name="Clinical and Environmental Microbiology Branch: Whole genome sequencing antimicrobial resistance pathogens in the healthcare setting"/>
        </authorList>
    </citation>
    <scope>NUCLEOTIDE SEQUENCE</scope>
    <source>
        <strain evidence="5">Microbial</strain>
    </source>
</reference>
<dbReference type="InterPro" id="IPR011344">
    <property type="entry name" value="ssDNA-bd"/>
</dbReference>
<organism evidence="5 6">
    <name type="scientific">Proteus mirabilis</name>
    <dbReference type="NCBI Taxonomy" id="584"/>
    <lineage>
        <taxon>Bacteria</taxon>
        <taxon>Pseudomonadati</taxon>
        <taxon>Pseudomonadota</taxon>
        <taxon>Gammaproteobacteria</taxon>
        <taxon>Enterobacterales</taxon>
        <taxon>Morganellaceae</taxon>
        <taxon>Proteus</taxon>
    </lineage>
</organism>
<feature type="region of interest" description="Disordered" evidence="4">
    <location>
        <begin position="82"/>
        <end position="153"/>
    </location>
</feature>
<dbReference type="CDD" id="cd04496">
    <property type="entry name" value="SSB_OBF"/>
    <property type="match status" value="1"/>
</dbReference>
<dbReference type="RefSeq" id="WP_240089600.1">
    <property type="nucleotide sequence ID" value="NZ_JAJPRM010000029.1"/>
</dbReference>
<dbReference type="GO" id="GO:0006260">
    <property type="term" value="P:DNA replication"/>
    <property type="evidence" value="ECO:0007669"/>
    <property type="project" value="InterPro"/>
</dbReference>
<dbReference type="SUPFAM" id="SSF50249">
    <property type="entry name" value="Nucleic acid-binding proteins"/>
    <property type="match status" value="1"/>
</dbReference>
<dbReference type="InterPro" id="IPR012340">
    <property type="entry name" value="NA-bd_OB-fold"/>
</dbReference>
<dbReference type="PANTHER" id="PTHR10302">
    <property type="entry name" value="SINGLE-STRANDED DNA-BINDING PROTEIN"/>
    <property type="match status" value="1"/>
</dbReference>
<proteinExistence type="predicted"/>
<dbReference type="GO" id="GO:0003697">
    <property type="term" value="F:single-stranded DNA binding"/>
    <property type="evidence" value="ECO:0007669"/>
    <property type="project" value="InterPro"/>
</dbReference>
<dbReference type="InterPro" id="IPR000424">
    <property type="entry name" value="Primosome_PriB/ssb"/>
</dbReference>
<feature type="compositionally biased region" description="Low complexity" evidence="4">
    <location>
        <begin position="111"/>
        <end position="135"/>
    </location>
</feature>
<accession>A0AAN4C9F0</accession>
<evidence type="ECO:0000256" key="3">
    <source>
        <dbReference type="RuleBase" id="RU000524"/>
    </source>
</evidence>
<dbReference type="EMBL" id="ABKSPD020000017">
    <property type="protein sequence ID" value="EKW9777772.1"/>
    <property type="molecule type" value="Genomic_DNA"/>
</dbReference>
<protein>
    <recommendedName>
        <fullName evidence="2 3">Single-stranded DNA-binding protein</fullName>
    </recommendedName>
</protein>
<dbReference type="Proteomes" id="UP001171165">
    <property type="component" value="Unassembled WGS sequence"/>
</dbReference>
<evidence type="ECO:0000256" key="4">
    <source>
        <dbReference type="SAM" id="MobiDB-lite"/>
    </source>
</evidence>